<evidence type="ECO:0000259" key="1">
    <source>
        <dbReference type="Pfam" id="PF03102"/>
    </source>
</evidence>
<proteinExistence type="predicted"/>
<dbReference type="InterPro" id="IPR013132">
    <property type="entry name" value="PseI/NeuA/B-like_N"/>
</dbReference>
<dbReference type="AlphaFoldDB" id="A0A1G1ZDA1"/>
<dbReference type="Gene3D" id="3.20.20.70">
    <property type="entry name" value="Aldolase class I"/>
    <property type="match status" value="1"/>
</dbReference>
<comment type="caution">
    <text evidence="2">The sequence shown here is derived from an EMBL/GenBank/DDBJ whole genome shotgun (WGS) entry which is preliminary data.</text>
</comment>
<sequence>MTKHKVVQIGDKLVGEHQPVFIVAEIGINHNAGLDICKQMIDIAVDCGCDAVKFQKRTPEISVPEHQKDIVRETPWGVMTYLEYRHKIEFGEADYAEIDRYCKEKGIMWFASPWDPPSVDFLEQFNIPVYKIASASITYKDLLAKVKSTGKPVILSTGMSTMEQINKAVNFLGQENLIVLHCTSTYPSLDEHLDLNVIKTLKEMFDAPIGYSGHERGVYSSVLAAALGACVVERHITLDRAMYGSDQAASLERRGLEILVKEIRNIPVYLGQSTKRVFESEKPLIHKLRKFDDL</sequence>
<name>A0A1G1ZDA1_9BACT</name>
<dbReference type="GO" id="GO:0016051">
    <property type="term" value="P:carbohydrate biosynthetic process"/>
    <property type="evidence" value="ECO:0007669"/>
    <property type="project" value="InterPro"/>
</dbReference>
<dbReference type="SUPFAM" id="SSF51569">
    <property type="entry name" value="Aldolase"/>
    <property type="match status" value="1"/>
</dbReference>
<dbReference type="PANTHER" id="PTHR42966:SF3">
    <property type="entry name" value="BLR5971 PROTEIN"/>
    <property type="match status" value="1"/>
</dbReference>
<dbReference type="EMBL" id="MHJD01000009">
    <property type="protein sequence ID" value="OGY62591.1"/>
    <property type="molecule type" value="Genomic_DNA"/>
</dbReference>
<reference evidence="2 3" key="1">
    <citation type="journal article" date="2016" name="Nat. Commun.">
        <title>Thousands of microbial genomes shed light on interconnected biogeochemical processes in an aquifer system.</title>
        <authorList>
            <person name="Anantharaman K."/>
            <person name="Brown C.T."/>
            <person name="Hug L.A."/>
            <person name="Sharon I."/>
            <person name="Castelle C.J."/>
            <person name="Probst A.J."/>
            <person name="Thomas B.C."/>
            <person name="Singh A."/>
            <person name="Wilkins M.J."/>
            <person name="Karaoz U."/>
            <person name="Brodie E.L."/>
            <person name="Williams K.H."/>
            <person name="Hubbard S.S."/>
            <person name="Banfield J.F."/>
        </authorList>
    </citation>
    <scope>NUCLEOTIDE SEQUENCE [LARGE SCALE GENOMIC DNA]</scope>
</reference>
<feature type="domain" description="PseI/NeuA/B-like" evidence="1">
    <location>
        <begin position="40"/>
        <end position="274"/>
    </location>
</feature>
<dbReference type="PANTHER" id="PTHR42966">
    <property type="entry name" value="N-ACETYLNEURAMINATE SYNTHASE"/>
    <property type="match status" value="1"/>
</dbReference>
<evidence type="ECO:0000313" key="3">
    <source>
        <dbReference type="Proteomes" id="UP000177801"/>
    </source>
</evidence>
<accession>A0A1G1ZDA1</accession>
<dbReference type="Proteomes" id="UP000177801">
    <property type="component" value="Unassembled WGS sequence"/>
</dbReference>
<protein>
    <submittedName>
        <fullName evidence="2">N-acetylneuraminate synthase</fullName>
    </submittedName>
</protein>
<dbReference type="GO" id="GO:0047444">
    <property type="term" value="F:N-acylneuraminate-9-phosphate synthase activity"/>
    <property type="evidence" value="ECO:0007669"/>
    <property type="project" value="TreeGrafter"/>
</dbReference>
<gene>
    <name evidence="2" type="ORF">A3G58_02865</name>
</gene>
<dbReference type="Pfam" id="PF03102">
    <property type="entry name" value="NeuB"/>
    <property type="match status" value="1"/>
</dbReference>
<dbReference type="InterPro" id="IPR013785">
    <property type="entry name" value="Aldolase_TIM"/>
</dbReference>
<evidence type="ECO:0000313" key="2">
    <source>
        <dbReference type="EMBL" id="OGY62591.1"/>
    </source>
</evidence>
<dbReference type="InterPro" id="IPR051690">
    <property type="entry name" value="PseI-like"/>
</dbReference>
<organism evidence="2 3">
    <name type="scientific">Candidatus Colwellbacteria bacterium RIFCSPLOWO2_12_FULL_46_17</name>
    <dbReference type="NCBI Taxonomy" id="1797695"/>
    <lineage>
        <taxon>Bacteria</taxon>
        <taxon>Candidatus Colwelliibacteriota</taxon>
    </lineage>
</organism>